<gene>
    <name evidence="2" type="ORF">FC70_GL001488</name>
</gene>
<dbReference type="Proteomes" id="UP000051697">
    <property type="component" value="Unassembled WGS sequence"/>
</dbReference>
<dbReference type="AlphaFoldDB" id="A0A0R1RDG2"/>
<dbReference type="PANTHER" id="PTHR33570">
    <property type="entry name" value="4-CARBOXYMUCONOLACTONE DECARBOXYLASE FAMILY PROTEIN"/>
    <property type="match status" value="1"/>
</dbReference>
<evidence type="ECO:0000259" key="1">
    <source>
        <dbReference type="Pfam" id="PF02627"/>
    </source>
</evidence>
<dbReference type="KEGG" id="lol:LACOL_1092"/>
<dbReference type="EMBL" id="AZFE01000032">
    <property type="protein sequence ID" value="KRL54689.1"/>
    <property type="molecule type" value="Genomic_DNA"/>
</dbReference>
<dbReference type="PANTHER" id="PTHR33570:SF10">
    <property type="entry name" value="GAMMA-CARBOXYMUCONOLACTONE DECARBOXYLASE"/>
    <property type="match status" value="1"/>
</dbReference>
<organism evidence="2 3">
    <name type="scientific">Paucilactobacillus oligofermentans DSM 15707 = LMG 22743</name>
    <dbReference type="NCBI Taxonomy" id="1423778"/>
    <lineage>
        <taxon>Bacteria</taxon>
        <taxon>Bacillati</taxon>
        <taxon>Bacillota</taxon>
        <taxon>Bacilli</taxon>
        <taxon>Lactobacillales</taxon>
        <taxon>Lactobacillaceae</taxon>
        <taxon>Paucilactobacillus</taxon>
    </lineage>
</organism>
<evidence type="ECO:0000313" key="3">
    <source>
        <dbReference type="Proteomes" id="UP000051697"/>
    </source>
</evidence>
<dbReference type="SUPFAM" id="SSF69118">
    <property type="entry name" value="AhpD-like"/>
    <property type="match status" value="1"/>
</dbReference>
<dbReference type="Pfam" id="PF02627">
    <property type="entry name" value="CMD"/>
    <property type="match status" value="1"/>
</dbReference>
<dbReference type="InterPro" id="IPR003779">
    <property type="entry name" value="CMD-like"/>
</dbReference>
<comment type="caution">
    <text evidence="2">The sequence shown here is derived from an EMBL/GenBank/DDBJ whole genome shotgun (WGS) entry which is preliminary data.</text>
</comment>
<dbReference type="InterPro" id="IPR029032">
    <property type="entry name" value="AhpD-like"/>
</dbReference>
<dbReference type="OrthoDB" id="9802489at2"/>
<dbReference type="RefSeq" id="WP_057890414.1">
    <property type="nucleotide sequence ID" value="NZ_AZFE01000032.1"/>
</dbReference>
<dbReference type="Gene3D" id="1.20.1290.10">
    <property type="entry name" value="AhpD-like"/>
    <property type="match status" value="1"/>
</dbReference>
<proteinExistence type="predicted"/>
<name>A0A0R1RDG2_9LACO</name>
<dbReference type="GO" id="GO:0051920">
    <property type="term" value="F:peroxiredoxin activity"/>
    <property type="evidence" value="ECO:0007669"/>
    <property type="project" value="InterPro"/>
</dbReference>
<evidence type="ECO:0000313" key="2">
    <source>
        <dbReference type="EMBL" id="KRL54689.1"/>
    </source>
</evidence>
<protein>
    <submittedName>
        <fullName evidence="2">Carboxymuconolactone decarboxylase</fullName>
    </submittedName>
</protein>
<keyword evidence="3" id="KW-1185">Reference proteome</keyword>
<feature type="domain" description="Carboxymuconolactone decarboxylase-like" evidence="1">
    <location>
        <begin position="35"/>
        <end position="118"/>
    </location>
</feature>
<dbReference type="InterPro" id="IPR052512">
    <property type="entry name" value="4CMD/NDH-1_regulator"/>
</dbReference>
<reference evidence="2 3" key="1">
    <citation type="journal article" date="2015" name="Genome Announc.">
        <title>Expanding the biotechnology potential of lactobacilli through comparative genomics of 213 strains and associated genera.</title>
        <authorList>
            <person name="Sun Z."/>
            <person name="Harris H.M."/>
            <person name="McCann A."/>
            <person name="Guo C."/>
            <person name="Argimon S."/>
            <person name="Zhang W."/>
            <person name="Yang X."/>
            <person name="Jeffery I.B."/>
            <person name="Cooney J.C."/>
            <person name="Kagawa T.F."/>
            <person name="Liu W."/>
            <person name="Song Y."/>
            <person name="Salvetti E."/>
            <person name="Wrobel A."/>
            <person name="Rasinkangas P."/>
            <person name="Parkhill J."/>
            <person name="Rea M.C."/>
            <person name="O'Sullivan O."/>
            <person name="Ritari J."/>
            <person name="Douillard F.P."/>
            <person name="Paul Ross R."/>
            <person name="Yang R."/>
            <person name="Briner A.E."/>
            <person name="Felis G.E."/>
            <person name="de Vos W.M."/>
            <person name="Barrangou R."/>
            <person name="Klaenhammer T.R."/>
            <person name="Caufield P.W."/>
            <person name="Cui Y."/>
            <person name="Zhang H."/>
            <person name="O'Toole P.W."/>
        </authorList>
    </citation>
    <scope>NUCLEOTIDE SEQUENCE [LARGE SCALE GENOMIC DNA]</scope>
    <source>
        <strain evidence="2 3">DSM 15707</strain>
    </source>
</reference>
<dbReference type="STRING" id="1423778.FC70_GL001488"/>
<dbReference type="PATRIC" id="fig|1423778.4.peg.1524"/>
<sequence length="129" mass="14472">MTEDLRFNIGLKNLKKVDDKAGQNVIESLTGISEDIGRYIIEFAFGDIYERDVLDLKQREMITITSLLTQGDTSPQLDVHINGSLNVGLTREQIIETFIQAIPYVGFPKVLNAVTVAKKVFTDIDNNKI</sequence>
<accession>A0A0R1RDG2</accession>